<reference evidence="4 5" key="1">
    <citation type="submission" date="2016-12" db="EMBL/GenBank/DDBJ databases">
        <title>Complete genome sequence of Clostridium kluyveri JZZ isolated from the pit mud of a Chinese flavor liquor-making factory.</title>
        <authorList>
            <person name="Wang Y."/>
        </authorList>
    </citation>
    <scope>NUCLEOTIDE SEQUENCE [LARGE SCALE GENOMIC DNA]</scope>
    <source>
        <strain evidence="4 5">JZZ</strain>
    </source>
</reference>
<dbReference type="Gene3D" id="1.10.357.10">
    <property type="entry name" value="Tetracycline Repressor, domain 2"/>
    <property type="match status" value="1"/>
</dbReference>
<gene>
    <name evidence="4" type="ORF">BS101_14175</name>
</gene>
<evidence type="ECO:0000313" key="4">
    <source>
        <dbReference type="EMBL" id="APM39799.1"/>
    </source>
</evidence>
<proteinExistence type="predicted"/>
<dbReference type="InterPro" id="IPR009057">
    <property type="entry name" value="Homeodomain-like_sf"/>
</dbReference>
<dbReference type="InterPro" id="IPR050624">
    <property type="entry name" value="HTH-type_Tx_Regulator"/>
</dbReference>
<name>A0A1L5F9X7_CLOKL</name>
<protein>
    <submittedName>
        <fullName evidence="4">TetR family transcriptional regulator</fullName>
    </submittedName>
</protein>
<dbReference type="Pfam" id="PF00440">
    <property type="entry name" value="TetR_N"/>
    <property type="match status" value="1"/>
</dbReference>
<dbReference type="AlphaFoldDB" id="A0A1L5F9X7"/>
<dbReference type="OrthoDB" id="9812993at2"/>
<dbReference type="GO" id="GO:0003677">
    <property type="term" value="F:DNA binding"/>
    <property type="evidence" value="ECO:0007669"/>
    <property type="project" value="UniProtKB-UniRule"/>
</dbReference>
<evidence type="ECO:0000256" key="1">
    <source>
        <dbReference type="ARBA" id="ARBA00023125"/>
    </source>
</evidence>
<dbReference type="EMBL" id="CP018335">
    <property type="protein sequence ID" value="APM39799.1"/>
    <property type="molecule type" value="Genomic_DNA"/>
</dbReference>
<evidence type="ECO:0000313" key="5">
    <source>
        <dbReference type="Proteomes" id="UP000184604"/>
    </source>
</evidence>
<dbReference type="SUPFAM" id="SSF46689">
    <property type="entry name" value="Homeodomain-like"/>
    <property type="match status" value="1"/>
</dbReference>
<dbReference type="PANTHER" id="PTHR43479:SF11">
    <property type="entry name" value="ACREF_ENVCD OPERON REPRESSOR-RELATED"/>
    <property type="match status" value="1"/>
</dbReference>
<dbReference type="InterPro" id="IPR001647">
    <property type="entry name" value="HTH_TetR"/>
</dbReference>
<feature type="domain" description="HTH tetR-type" evidence="3">
    <location>
        <begin position="2"/>
        <end position="62"/>
    </location>
</feature>
<organism evidence="4 5">
    <name type="scientific">Clostridium kluyveri</name>
    <dbReference type="NCBI Taxonomy" id="1534"/>
    <lineage>
        <taxon>Bacteria</taxon>
        <taxon>Bacillati</taxon>
        <taxon>Bacillota</taxon>
        <taxon>Clostridia</taxon>
        <taxon>Eubacteriales</taxon>
        <taxon>Clostridiaceae</taxon>
        <taxon>Clostridium</taxon>
    </lineage>
</organism>
<feature type="DNA-binding region" description="H-T-H motif" evidence="2">
    <location>
        <begin position="25"/>
        <end position="44"/>
    </location>
</feature>
<evidence type="ECO:0000259" key="3">
    <source>
        <dbReference type="PROSITE" id="PS50977"/>
    </source>
</evidence>
<evidence type="ECO:0000256" key="2">
    <source>
        <dbReference type="PROSITE-ProRule" id="PRU00335"/>
    </source>
</evidence>
<accession>A0A1L5F9X7</accession>
<dbReference type="RefSeq" id="WP_073539414.1">
    <property type="nucleotide sequence ID" value="NZ_CP018335.1"/>
</dbReference>
<keyword evidence="1 2" id="KW-0238">DNA-binding</keyword>
<dbReference type="PROSITE" id="PS50977">
    <property type="entry name" value="HTH_TETR_2"/>
    <property type="match status" value="1"/>
</dbReference>
<dbReference type="PRINTS" id="PR00455">
    <property type="entry name" value="HTHTETR"/>
</dbReference>
<sequence length="195" mass="22768">MIDKKADILKCGRELFSSKGFKDTSIAEITKMAGMATGTFYNYYPSKDKLFMEIYLEENVKLKRNIMESVDLEASPIDVMKKIMFLNLKGMTSNPILKEWYNRDVFNKIEQSFREENGFDCVAFLYDNFIEIVKKWQIKGKMRNDIDAEMIMAIFSALVNIETHKEEIGLRYFPQVLEYLAEFTMKGLMDCSGKE</sequence>
<dbReference type="PANTHER" id="PTHR43479">
    <property type="entry name" value="ACREF/ENVCD OPERON REPRESSOR-RELATED"/>
    <property type="match status" value="1"/>
</dbReference>
<dbReference type="Proteomes" id="UP000184604">
    <property type="component" value="Chromosome"/>
</dbReference>